<gene>
    <name evidence="1 3" type="ORF">C55B6.5</name>
    <name evidence="1" type="ORF">CELE_C55B6.5</name>
</gene>
<dbReference type="GO" id="GO:0016301">
    <property type="term" value="F:kinase activity"/>
    <property type="evidence" value="ECO:0007669"/>
    <property type="project" value="UniProtKB-KW"/>
</dbReference>
<name>P91191_CAEEL</name>
<dbReference type="InParanoid" id="P91191"/>
<dbReference type="Bgee" id="WBGene00016941">
    <property type="expression patterns" value="Expressed in larva"/>
</dbReference>
<dbReference type="GeneID" id="183840"/>
<accession>P91191</accession>
<dbReference type="AGR" id="WB:WBGene00016941"/>
<dbReference type="SUPFAM" id="SSF56112">
    <property type="entry name" value="Protein kinase-like (PK-like)"/>
    <property type="match status" value="1"/>
</dbReference>
<dbReference type="Proteomes" id="UP000001940">
    <property type="component" value="Chromosome X"/>
</dbReference>
<sequence length="102" mass="11988">MMSLLVKDRLLAKQYKLTTKIGAGDVGQVWQCTDRLDENKLKIVKIINKYVGGVGPKDDSFANEVEFYKKCLTRRFNLKRTQVRFYQNKCCGFIQFTRMRQI</sequence>
<dbReference type="CTD" id="183840"/>
<dbReference type="EMBL" id="BX284606">
    <property type="protein sequence ID" value="CCD68080.1"/>
    <property type="molecule type" value="Genomic_DNA"/>
</dbReference>
<keyword evidence="2" id="KW-1185">Reference proteome</keyword>
<dbReference type="KEGG" id="cel:CELE_C55B6.5"/>
<dbReference type="eggNOG" id="KOG1164">
    <property type="taxonomic scope" value="Eukaryota"/>
</dbReference>
<dbReference type="OrthoDB" id="5804191at2759"/>
<dbReference type="InterPro" id="IPR011009">
    <property type="entry name" value="Kinase-like_dom_sf"/>
</dbReference>
<protein>
    <submittedName>
        <fullName evidence="1">Protein kinase domain-containing protein</fullName>
    </submittedName>
</protein>
<keyword evidence="1" id="KW-0808">Transferase</keyword>
<keyword evidence="1" id="KW-0418">Kinase</keyword>
<evidence type="ECO:0000313" key="2">
    <source>
        <dbReference type="Proteomes" id="UP000001940"/>
    </source>
</evidence>
<dbReference type="WormBase" id="C55B6.5">
    <property type="protein sequence ID" value="CE45521"/>
    <property type="gene ID" value="WBGene00016941"/>
</dbReference>
<proteinExistence type="predicted"/>
<dbReference type="Gene3D" id="3.30.200.20">
    <property type="entry name" value="Phosphorylase Kinase, domain 1"/>
    <property type="match status" value="1"/>
</dbReference>
<dbReference type="UCSC" id="C55B6.5">
    <property type="organism name" value="c. elegans"/>
</dbReference>
<organism evidence="1 2">
    <name type="scientific">Caenorhabditis elegans</name>
    <dbReference type="NCBI Taxonomy" id="6239"/>
    <lineage>
        <taxon>Eukaryota</taxon>
        <taxon>Metazoa</taxon>
        <taxon>Ecdysozoa</taxon>
        <taxon>Nematoda</taxon>
        <taxon>Chromadorea</taxon>
        <taxon>Rhabditida</taxon>
        <taxon>Rhabditina</taxon>
        <taxon>Rhabditomorpha</taxon>
        <taxon>Rhabditoidea</taxon>
        <taxon>Rhabditidae</taxon>
        <taxon>Peloderinae</taxon>
        <taxon>Caenorhabditis</taxon>
    </lineage>
</organism>
<dbReference type="PaxDb" id="6239-C55B6.5"/>
<evidence type="ECO:0000313" key="1">
    <source>
        <dbReference type="EMBL" id="CCD68080.1"/>
    </source>
</evidence>
<reference evidence="1 2" key="1">
    <citation type="journal article" date="1998" name="Science">
        <title>Genome sequence of the nematode C. elegans: a platform for investigating biology.</title>
        <authorList>
            <consortium name="The C. elegans sequencing consortium"/>
            <person name="Sulson J.E."/>
            <person name="Waterston R."/>
        </authorList>
    </citation>
    <scope>NUCLEOTIDE SEQUENCE [LARGE SCALE GENOMIC DNA]</scope>
    <source>
        <strain evidence="1 2">Bristol N2</strain>
    </source>
</reference>
<dbReference type="RefSeq" id="NP_509211.2">
    <property type="nucleotide sequence ID" value="NM_076810.4"/>
</dbReference>
<dbReference type="AlphaFoldDB" id="P91191"/>
<dbReference type="HOGENOM" id="CLU_2279985_0_0_1"/>
<evidence type="ECO:0000313" key="3">
    <source>
        <dbReference type="WormBase" id="C55B6.5"/>
    </source>
</evidence>